<comment type="subcellular location">
    <subcellularLocation>
        <location evidence="1">Nucleus</location>
    </subcellularLocation>
</comment>
<dbReference type="PROSITE" id="PS50053">
    <property type="entry name" value="UBIQUITIN_2"/>
    <property type="match status" value="1"/>
</dbReference>
<dbReference type="GO" id="GO:0005634">
    <property type="term" value="C:nucleus"/>
    <property type="evidence" value="ECO:0007669"/>
    <property type="project" value="UniProtKB-SubCell"/>
</dbReference>
<accession>A0A2R5LJL1</accession>
<dbReference type="PANTHER" id="PTHR47187:SF1">
    <property type="entry name" value="NFATC2-INTERACTING PROTEIN"/>
    <property type="match status" value="1"/>
</dbReference>
<evidence type="ECO:0000313" key="5">
    <source>
        <dbReference type="EMBL" id="MBY09669.1"/>
    </source>
</evidence>
<evidence type="ECO:0000259" key="4">
    <source>
        <dbReference type="PROSITE" id="PS50053"/>
    </source>
</evidence>
<feature type="region of interest" description="Disordered" evidence="3">
    <location>
        <begin position="78"/>
        <end position="100"/>
    </location>
</feature>
<dbReference type="Gene3D" id="3.10.20.90">
    <property type="entry name" value="Phosphatidylinositol 3-kinase Catalytic Subunit, Chain A, domain 1"/>
    <property type="match status" value="2"/>
</dbReference>
<name>A0A2R5LJL1_9ACAR</name>
<evidence type="ECO:0000256" key="2">
    <source>
        <dbReference type="ARBA" id="ARBA00023242"/>
    </source>
</evidence>
<dbReference type="InterPro" id="IPR052324">
    <property type="entry name" value="NFATC2-Int_DNA_Repair"/>
</dbReference>
<dbReference type="AlphaFoldDB" id="A0A2R5LJL1"/>
<reference evidence="5" key="1">
    <citation type="submission" date="2018-03" db="EMBL/GenBank/DDBJ databases">
        <title>The relapsing fever spirochete Borrelia turicatae persists in the highly oxidative environment of its soft-bodied tick vector.</title>
        <authorList>
            <person name="Bourret T.J."/>
            <person name="Boyle W.K."/>
            <person name="Valenzuela J.G."/>
            <person name="Oliveira F."/>
            <person name="Lopez J.E."/>
        </authorList>
    </citation>
    <scope>NUCLEOTIDE SEQUENCE</scope>
    <source>
        <strain evidence="5">Kansas strain/isolate</strain>
        <tissue evidence="5">Salivary glands</tissue>
    </source>
</reference>
<dbReference type="GO" id="GO:0045944">
    <property type="term" value="P:positive regulation of transcription by RNA polymerase II"/>
    <property type="evidence" value="ECO:0007669"/>
    <property type="project" value="TreeGrafter"/>
</dbReference>
<feature type="compositionally biased region" description="Basic and acidic residues" evidence="3">
    <location>
        <begin position="18"/>
        <end position="34"/>
    </location>
</feature>
<evidence type="ECO:0000256" key="3">
    <source>
        <dbReference type="SAM" id="MobiDB-lite"/>
    </source>
</evidence>
<dbReference type="EMBL" id="GGLE01005543">
    <property type="protein sequence ID" value="MBY09669.1"/>
    <property type="molecule type" value="Transcribed_RNA"/>
</dbReference>
<feature type="region of interest" description="Disordered" evidence="3">
    <location>
        <begin position="1"/>
        <end position="35"/>
    </location>
</feature>
<keyword evidence="2" id="KW-0539">Nucleus</keyword>
<organism evidence="5">
    <name type="scientific">Ornithodoros turicata</name>
    <dbReference type="NCBI Taxonomy" id="34597"/>
    <lineage>
        <taxon>Eukaryota</taxon>
        <taxon>Metazoa</taxon>
        <taxon>Ecdysozoa</taxon>
        <taxon>Arthropoda</taxon>
        <taxon>Chelicerata</taxon>
        <taxon>Arachnida</taxon>
        <taxon>Acari</taxon>
        <taxon>Parasitiformes</taxon>
        <taxon>Ixodida</taxon>
        <taxon>Ixodoidea</taxon>
        <taxon>Argasidae</taxon>
        <taxon>Ornithodorinae</taxon>
        <taxon>Ornithodoros</taxon>
    </lineage>
</organism>
<dbReference type="InterPro" id="IPR000626">
    <property type="entry name" value="Ubiquitin-like_dom"/>
</dbReference>
<dbReference type="SUPFAM" id="SSF54236">
    <property type="entry name" value="Ubiquitin-like"/>
    <property type="match status" value="2"/>
</dbReference>
<proteinExistence type="predicted"/>
<evidence type="ECO:0000256" key="1">
    <source>
        <dbReference type="ARBA" id="ARBA00004123"/>
    </source>
</evidence>
<dbReference type="Pfam" id="PF11976">
    <property type="entry name" value="Rad60-SLD"/>
    <property type="match status" value="1"/>
</dbReference>
<dbReference type="PANTHER" id="PTHR47187">
    <property type="entry name" value="NFATC2-INTERACTING PROTEIN"/>
    <property type="match status" value="1"/>
</dbReference>
<feature type="domain" description="Ubiquitin-like" evidence="4">
    <location>
        <begin position="267"/>
        <end position="340"/>
    </location>
</feature>
<dbReference type="InterPro" id="IPR022617">
    <property type="entry name" value="Rad60/SUMO-like_dom"/>
</dbReference>
<protein>
    <recommendedName>
        <fullName evidence="4">Ubiquitin-like domain-containing protein</fullName>
    </recommendedName>
</protein>
<dbReference type="InterPro" id="IPR029071">
    <property type="entry name" value="Ubiquitin-like_domsf"/>
</dbReference>
<sequence>MPRKRKMNTSRVAVPTTDIKDTKKEKQDEEKLEKLTGPQQHLREIGNIVMKSKAGLFSSNIFCKEVLDAMTQDLVQNTVAEKETPVPPAPRRTPKSKSAKHALATSILLDDSSCDESDTGLLDVSYTTDLQDEPIQHSQTTLQMLEDLEKLKNAREESYVLSDDDSLDGLLCLDDLPDKMLVMIQSDKKLFKYSMKMDETFEGIFEQLSKEFDVKPSRILLTLGEGTVQTQDTPASLGMTARDILGCIVKKFSSPTTSTPAIRKDLISLKFQCNNKRVHHTIDIGKGEQLEEALKIFAEKTSLDLSKMVVKFDGEKVDPGESPDDLGIEDGDCIDIVIRS</sequence>
<dbReference type="CDD" id="cd01763">
    <property type="entry name" value="Ubl_SUMO_like"/>
    <property type="match status" value="1"/>
</dbReference>